<dbReference type="GO" id="GO:0006313">
    <property type="term" value="P:DNA transposition"/>
    <property type="evidence" value="ECO:0007669"/>
    <property type="project" value="InterPro"/>
</dbReference>
<keyword evidence="2" id="KW-1185">Reference proteome</keyword>
<dbReference type="GO" id="GO:0003677">
    <property type="term" value="F:DNA binding"/>
    <property type="evidence" value="ECO:0007669"/>
    <property type="project" value="InterPro"/>
</dbReference>
<proteinExistence type="predicted"/>
<dbReference type="EMBL" id="FWEV01000071">
    <property type="protein sequence ID" value="SLM28881.1"/>
    <property type="molecule type" value="Genomic_DNA"/>
</dbReference>
<dbReference type="Proteomes" id="UP000191931">
    <property type="component" value="Unassembled WGS sequence"/>
</dbReference>
<sequence length="72" mass="8855">MSKISPKSNSISTIIRSYKSAVTRHARRMGFEFQWQSRFHDHIIRNDVEYQRIYNYIKNNPANWEEDRFFQN</sequence>
<dbReference type="InterPro" id="IPR036515">
    <property type="entry name" value="Transposase_17_sf"/>
</dbReference>
<dbReference type="AlphaFoldDB" id="A0A1W1H8T3"/>
<protein>
    <recommendedName>
        <fullName evidence="3">Transposase IS200-like domain-containing protein</fullName>
    </recommendedName>
</protein>
<evidence type="ECO:0000313" key="1">
    <source>
        <dbReference type="EMBL" id="SLM28881.1"/>
    </source>
</evidence>
<evidence type="ECO:0000313" key="2">
    <source>
        <dbReference type="Proteomes" id="UP000191931"/>
    </source>
</evidence>
<organism evidence="1 2">
    <name type="scientific">Desulfamplus magnetovallimortis</name>
    <dbReference type="NCBI Taxonomy" id="1246637"/>
    <lineage>
        <taxon>Bacteria</taxon>
        <taxon>Pseudomonadati</taxon>
        <taxon>Thermodesulfobacteriota</taxon>
        <taxon>Desulfobacteria</taxon>
        <taxon>Desulfobacterales</taxon>
        <taxon>Desulfobacteraceae</taxon>
        <taxon>Desulfamplus</taxon>
    </lineage>
</organism>
<accession>A0A1W1H8T3</accession>
<dbReference type="GO" id="GO:0004803">
    <property type="term" value="F:transposase activity"/>
    <property type="evidence" value="ECO:0007669"/>
    <property type="project" value="InterPro"/>
</dbReference>
<name>A0A1W1H8T3_9BACT</name>
<dbReference type="SUPFAM" id="SSF143422">
    <property type="entry name" value="Transposase IS200-like"/>
    <property type="match status" value="1"/>
</dbReference>
<dbReference type="STRING" id="1246637.MTBBW1_1620001"/>
<reference evidence="1 2" key="1">
    <citation type="submission" date="2017-03" db="EMBL/GenBank/DDBJ databases">
        <authorList>
            <person name="Afonso C.L."/>
            <person name="Miller P.J."/>
            <person name="Scott M.A."/>
            <person name="Spackman E."/>
            <person name="Goraichik I."/>
            <person name="Dimitrov K.M."/>
            <person name="Suarez D.L."/>
            <person name="Swayne D.E."/>
        </authorList>
    </citation>
    <scope>NUCLEOTIDE SEQUENCE [LARGE SCALE GENOMIC DNA]</scope>
    <source>
        <strain evidence="1">PRJEB14757</strain>
    </source>
</reference>
<dbReference type="Gene3D" id="3.30.70.1290">
    <property type="entry name" value="Transposase IS200-like"/>
    <property type="match status" value="1"/>
</dbReference>
<gene>
    <name evidence="1" type="ORF">MTBBW1_1620001</name>
</gene>
<evidence type="ECO:0008006" key="3">
    <source>
        <dbReference type="Google" id="ProtNLM"/>
    </source>
</evidence>